<accession>I3TX15</accession>
<reference evidence="6 7" key="1">
    <citation type="journal article" date="2012" name="J. Am. Chem. Soc.">
        <title>Bacterial biosynthesis and maturation of the didemnin anti-cancer agents.</title>
        <authorList>
            <person name="Xu Y."/>
            <person name="Kersten R.D."/>
            <person name="Nam S.J."/>
            <person name="Lu L."/>
            <person name="Al-Suwailem A.M."/>
            <person name="Zheng H."/>
            <person name="Fenical W."/>
            <person name="Dorrestein P.C."/>
            <person name="Moore B.S."/>
            <person name="Qian P.Y."/>
        </authorList>
    </citation>
    <scope>NUCLEOTIDE SEQUENCE [LARGE SCALE GENOMIC DNA]</scope>
    <source>
        <strain evidence="6 7">KA081020-065</strain>
    </source>
</reference>
<feature type="transmembrane region" description="Helical" evidence="4">
    <location>
        <begin position="29"/>
        <end position="51"/>
    </location>
</feature>
<evidence type="ECO:0000313" key="7">
    <source>
        <dbReference type="Proteomes" id="UP000005258"/>
    </source>
</evidence>
<feature type="transmembrane region" description="Helical" evidence="4">
    <location>
        <begin position="71"/>
        <end position="92"/>
    </location>
</feature>
<evidence type="ECO:0000256" key="2">
    <source>
        <dbReference type="ARBA" id="ARBA00022989"/>
    </source>
</evidence>
<evidence type="ECO:0000256" key="4">
    <source>
        <dbReference type="SAM" id="Phobius"/>
    </source>
</evidence>
<dbReference type="GO" id="GO:0022857">
    <property type="term" value="F:transmembrane transporter activity"/>
    <property type="evidence" value="ECO:0007669"/>
    <property type="project" value="InterPro"/>
</dbReference>
<dbReference type="HOGENOM" id="CLU_001265_7_4_5"/>
<feature type="transmembrane region" description="Helical" evidence="4">
    <location>
        <begin position="383"/>
        <end position="403"/>
    </location>
</feature>
<evidence type="ECO:0000256" key="3">
    <source>
        <dbReference type="ARBA" id="ARBA00023136"/>
    </source>
</evidence>
<dbReference type="SUPFAM" id="SSF103473">
    <property type="entry name" value="MFS general substrate transporter"/>
    <property type="match status" value="1"/>
</dbReference>
<evidence type="ECO:0000313" key="6">
    <source>
        <dbReference type="EMBL" id="AFK57303.1"/>
    </source>
</evidence>
<sequence>MTENPIASGGSRAADSVEAAPPAMVSLRVAAGLAMMPAVSMALGRFAYALLLPSMRSDLGWSFTEAGAMNAASGLGFVIGALIAAPVIRAIGGARAFMIGGLITAATLFCSGLTGLLVPLLVLRTLGGATGAVAFIAGSAIAAAAGQGGGPGRAPLVLGIYFGGGGLGVVVSALIVPPLVAAAGWQAGWFALGLLSFAAMAIAAPALARAPHPGPAPAGSSGRGWSIRFMAPQIVSYALYGLGYIAYATYIVAYLRDTQHFLAWEISLFWALVGIAAMIGAFAWGPVLARLRGGWGSVATIGVTTLAAAIPLFFESRGAAWLSAILFGGAFLAAVAAMTACVRRNVDPHGWTHAIGFLTVGFAAGQSIGPLMSGLVADGADGIRAGLMLSILVMMAAILAAAFQRERSVRPRSAA</sequence>
<keyword evidence="2 4" id="KW-1133">Transmembrane helix</keyword>
<feature type="transmembrane region" description="Helical" evidence="4">
    <location>
        <begin position="261"/>
        <end position="283"/>
    </location>
</feature>
<gene>
    <name evidence="6" type="ordered locus">TMO_c0693</name>
</gene>
<feature type="transmembrane region" description="Helical" evidence="4">
    <location>
        <begin position="99"/>
        <end position="122"/>
    </location>
</feature>
<dbReference type="AlphaFoldDB" id="I3TX15"/>
<feature type="transmembrane region" description="Helical" evidence="4">
    <location>
        <begin position="187"/>
        <end position="208"/>
    </location>
</feature>
<name>I3TX15_TISMK</name>
<keyword evidence="7" id="KW-1185">Reference proteome</keyword>
<feature type="transmembrane region" description="Helical" evidence="4">
    <location>
        <begin position="354"/>
        <end position="377"/>
    </location>
</feature>
<dbReference type="InterPro" id="IPR010645">
    <property type="entry name" value="MFS_4"/>
</dbReference>
<keyword evidence="3 4" id="KW-0472">Membrane</keyword>
<feature type="transmembrane region" description="Helical" evidence="4">
    <location>
        <begin position="158"/>
        <end position="181"/>
    </location>
</feature>
<keyword evidence="6" id="KW-0614">Plasmid</keyword>
<dbReference type="KEGG" id="tmo:TMO_c0693"/>
<dbReference type="Gene3D" id="1.20.1250.20">
    <property type="entry name" value="MFS general substrate transporter like domains"/>
    <property type="match status" value="2"/>
</dbReference>
<dbReference type="Pfam" id="PF06779">
    <property type="entry name" value="MFS_4"/>
    <property type="match status" value="1"/>
</dbReference>
<geneLocation type="plasmid" evidence="6 7">
    <name>pTM3</name>
</geneLocation>
<dbReference type="PANTHER" id="PTHR23537:SF1">
    <property type="entry name" value="SUGAR TRANSPORTER"/>
    <property type="match status" value="1"/>
</dbReference>
<protein>
    <submittedName>
        <fullName evidence="6">Major facilitator superfamily MFS_1</fullName>
    </submittedName>
</protein>
<dbReference type="InterPro" id="IPR020846">
    <property type="entry name" value="MFS_dom"/>
</dbReference>
<feature type="transmembrane region" description="Helical" evidence="4">
    <location>
        <begin position="229"/>
        <end position="255"/>
    </location>
</feature>
<dbReference type="PROSITE" id="PS50850">
    <property type="entry name" value="MFS"/>
    <property type="match status" value="1"/>
</dbReference>
<feature type="transmembrane region" description="Helical" evidence="4">
    <location>
        <begin position="128"/>
        <end position="146"/>
    </location>
</feature>
<feature type="domain" description="Major facilitator superfamily (MFS) profile" evidence="5">
    <location>
        <begin position="26"/>
        <end position="408"/>
    </location>
</feature>
<keyword evidence="1 4" id="KW-0812">Transmembrane</keyword>
<feature type="transmembrane region" description="Helical" evidence="4">
    <location>
        <begin position="295"/>
        <end position="314"/>
    </location>
</feature>
<proteinExistence type="predicted"/>
<dbReference type="GO" id="GO:0005886">
    <property type="term" value="C:plasma membrane"/>
    <property type="evidence" value="ECO:0007669"/>
    <property type="project" value="TreeGrafter"/>
</dbReference>
<evidence type="ECO:0000256" key="1">
    <source>
        <dbReference type="ARBA" id="ARBA00022692"/>
    </source>
</evidence>
<dbReference type="RefSeq" id="WP_014748292.1">
    <property type="nucleotide sequence ID" value="NC_017958.1"/>
</dbReference>
<dbReference type="EMBL" id="CP003239">
    <property type="protein sequence ID" value="AFK57303.1"/>
    <property type="molecule type" value="Genomic_DNA"/>
</dbReference>
<dbReference type="InterPro" id="IPR036259">
    <property type="entry name" value="MFS_trans_sf"/>
</dbReference>
<feature type="transmembrane region" description="Helical" evidence="4">
    <location>
        <begin position="320"/>
        <end position="342"/>
    </location>
</feature>
<organism evidence="6 7">
    <name type="scientific">Tistrella mobilis (strain KA081020-065)</name>
    <dbReference type="NCBI Taxonomy" id="1110502"/>
    <lineage>
        <taxon>Bacteria</taxon>
        <taxon>Pseudomonadati</taxon>
        <taxon>Pseudomonadota</taxon>
        <taxon>Alphaproteobacteria</taxon>
        <taxon>Geminicoccales</taxon>
        <taxon>Geminicoccaceae</taxon>
        <taxon>Tistrella</taxon>
    </lineage>
</organism>
<dbReference type="PANTHER" id="PTHR23537">
    <property type="match status" value="1"/>
</dbReference>
<evidence type="ECO:0000259" key="5">
    <source>
        <dbReference type="PROSITE" id="PS50850"/>
    </source>
</evidence>
<dbReference type="Proteomes" id="UP000005258">
    <property type="component" value="Plasmid pTM3"/>
</dbReference>